<gene>
    <name evidence="1" type="primary">Obp72</name>
    <name evidence="1" type="ORF">EVAR_81586_1</name>
</gene>
<dbReference type="SUPFAM" id="SSF47565">
    <property type="entry name" value="Insect pheromone/odorant-binding proteins"/>
    <property type="match status" value="2"/>
</dbReference>
<dbReference type="InterPro" id="IPR006170">
    <property type="entry name" value="PBP/GOBP"/>
</dbReference>
<dbReference type="Proteomes" id="UP000299102">
    <property type="component" value="Unassembled WGS sequence"/>
</dbReference>
<keyword evidence="2" id="KW-1185">Reference proteome</keyword>
<dbReference type="PANTHER" id="PTHR21364:SF2">
    <property type="entry name" value="GENERAL ODORANT-BINDING PROTEIN 19A"/>
    <property type="match status" value="1"/>
</dbReference>
<comment type="caution">
    <text evidence="1">The sequence shown here is derived from an EMBL/GenBank/DDBJ whole genome shotgun (WGS) entry which is preliminary data.</text>
</comment>
<proteinExistence type="predicted"/>
<dbReference type="Gene3D" id="1.10.238.20">
    <property type="entry name" value="Pheromone/general odorant binding protein domain"/>
    <property type="match status" value="1"/>
</dbReference>
<sequence>MSRFYGEDEMSSSSSSVLHMVLCYGGRSPIEFPLVRLVSVNTHMPNLFSCNLFVMYKLLLLALLFSCGTDAMTRQQLKNSGKLMKKTCMPKNDVTEDQVGEIEKGKFIEERNVMCYIACIYQMSQIVSAERIGYVKDVMKVMKLEGIVMVKNNKLNYDATIKQVDLLYPPDMKEAVKAAITKCRDVCEYDPVSSA</sequence>
<accession>A0A4C1V003</accession>
<dbReference type="CDD" id="cd23992">
    <property type="entry name" value="PBP_GOBP"/>
    <property type="match status" value="1"/>
</dbReference>
<dbReference type="AlphaFoldDB" id="A0A4C1V003"/>
<evidence type="ECO:0000313" key="1">
    <source>
        <dbReference type="EMBL" id="GBP31820.1"/>
    </source>
</evidence>
<dbReference type="InterPro" id="IPR036728">
    <property type="entry name" value="PBP_GOBP_sf"/>
</dbReference>
<dbReference type="PANTHER" id="PTHR21364">
    <property type="entry name" value="GENERAL ODORANT-BINDING PROTEIN 19A"/>
    <property type="match status" value="1"/>
</dbReference>
<dbReference type="Pfam" id="PF01395">
    <property type="entry name" value="PBP_GOBP"/>
    <property type="match status" value="1"/>
</dbReference>
<dbReference type="GO" id="GO:0005549">
    <property type="term" value="F:odorant binding"/>
    <property type="evidence" value="ECO:0007669"/>
    <property type="project" value="InterPro"/>
</dbReference>
<protein>
    <submittedName>
        <fullName evidence="1">General odorant-binding protein 72</fullName>
    </submittedName>
</protein>
<evidence type="ECO:0000313" key="2">
    <source>
        <dbReference type="Proteomes" id="UP000299102"/>
    </source>
</evidence>
<name>A0A4C1V003_EUMVA</name>
<dbReference type="EMBL" id="BGZK01000251">
    <property type="protein sequence ID" value="GBP31820.1"/>
    <property type="molecule type" value="Genomic_DNA"/>
</dbReference>
<dbReference type="OrthoDB" id="6610259at2759"/>
<organism evidence="1 2">
    <name type="scientific">Eumeta variegata</name>
    <name type="common">Bagworm moth</name>
    <name type="synonym">Eumeta japonica</name>
    <dbReference type="NCBI Taxonomy" id="151549"/>
    <lineage>
        <taxon>Eukaryota</taxon>
        <taxon>Metazoa</taxon>
        <taxon>Ecdysozoa</taxon>
        <taxon>Arthropoda</taxon>
        <taxon>Hexapoda</taxon>
        <taxon>Insecta</taxon>
        <taxon>Pterygota</taxon>
        <taxon>Neoptera</taxon>
        <taxon>Endopterygota</taxon>
        <taxon>Lepidoptera</taxon>
        <taxon>Glossata</taxon>
        <taxon>Ditrysia</taxon>
        <taxon>Tineoidea</taxon>
        <taxon>Psychidae</taxon>
        <taxon>Oiketicinae</taxon>
        <taxon>Eumeta</taxon>
    </lineage>
</organism>
<reference evidence="1 2" key="1">
    <citation type="journal article" date="2019" name="Commun. Biol.">
        <title>The bagworm genome reveals a unique fibroin gene that provides high tensile strength.</title>
        <authorList>
            <person name="Kono N."/>
            <person name="Nakamura H."/>
            <person name="Ohtoshi R."/>
            <person name="Tomita M."/>
            <person name="Numata K."/>
            <person name="Arakawa K."/>
        </authorList>
    </citation>
    <scope>NUCLEOTIDE SEQUENCE [LARGE SCALE GENOMIC DNA]</scope>
</reference>